<gene>
    <name evidence="1" type="primary">jg22950</name>
    <name evidence="1" type="ORF">PAEG_LOCUS5852</name>
</gene>
<dbReference type="Proteomes" id="UP000838756">
    <property type="component" value="Unassembled WGS sequence"/>
</dbReference>
<keyword evidence="2" id="KW-1185">Reference proteome</keyword>
<accession>A0A8S4QT66</accession>
<evidence type="ECO:0000313" key="1">
    <source>
        <dbReference type="EMBL" id="CAH2217976.1"/>
    </source>
</evidence>
<dbReference type="EMBL" id="CAKXAJ010018882">
    <property type="protein sequence ID" value="CAH2217976.1"/>
    <property type="molecule type" value="Genomic_DNA"/>
</dbReference>
<proteinExistence type="predicted"/>
<name>A0A8S4QT66_9NEOP</name>
<dbReference type="AlphaFoldDB" id="A0A8S4QT66"/>
<organism evidence="1 2">
    <name type="scientific">Pararge aegeria aegeria</name>
    <dbReference type="NCBI Taxonomy" id="348720"/>
    <lineage>
        <taxon>Eukaryota</taxon>
        <taxon>Metazoa</taxon>
        <taxon>Ecdysozoa</taxon>
        <taxon>Arthropoda</taxon>
        <taxon>Hexapoda</taxon>
        <taxon>Insecta</taxon>
        <taxon>Pterygota</taxon>
        <taxon>Neoptera</taxon>
        <taxon>Endopterygota</taxon>
        <taxon>Lepidoptera</taxon>
        <taxon>Glossata</taxon>
        <taxon>Ditrysia</taxon>
        <taxon>Papilionoidea</taxon>
        <taxon>Nymphalidae</taxon>
        <taxon>Satyrinae</taxon>
        <taxon>Satyrini</taxon>
        <taxon>Parargina</taxon>
        <taxon>Pararge</taxon>
    </lineage>
</organism>
<comment type="caution">
    <text evidence="1">The sequence shown here is derived from an EMBL/GenBank/DDBJ whole genome shotgun (WGS) entry which is preliminary data.</text>
</comment>
<reference evidence="1" key="1">
    <citation type="submission" date="2022-03" db="EMBL/GenBank/DDBJ databases">
        <authorList>
            <person name="Lindestad O."/>
        </authorList>
    </citation>
    <scope>NUCLEOTIDE SEQUENCE</scope>
</reference>
<feature type="non-terminal residue" evidence="1">
    <location>
        <position position="1"/>
    </location>
</feature>
<protein>
    <submittedName>
        <fullName evidence="1">Jg22950 protein</fullName>
    </submittedName>
</protein>
<evidence type="ECO:0000313" key="2">
    <source>
        <dbReference type="Proteomes" id="UP000838756"/>
    </source>
</evidence>
<sequence length="132" mass="14604">TEKHSCSSHKYFPVVEIANGAHDAHNARVWSAASSGAPNSWQIGEASLLAIPCKYLPKQPCPVSSCARRYGSAPLRRFSHRSKWGRMFPPSRCPHLETQGLLSIFRPGPPSRRYGVSQTPQVLSFPLESSYP</sequence>